<dbReference type="InterPro" id="IPR036249">
    <property type="entry name" value="Thioredoxin-like_sf"/>
</dbReference>
<dbReference type="RefSeq" id="WP_245811326.1">
    <property type="nucleotide sequence ID" value="NZ_FZPD01000005.1"/>
</dbReference>
<dbReference type="GO" id="GO:0016209">
    <property type="term" value="F:antioxidant activity"/>
    <property type="evidence" value="ECO:0007669"/>
    <property type="project" value="InterPro"/>
</dbReference>
<dbReference type="Gene3D" id="3.40.30.10">
    <property type="entry name" value="Glutaredoxin"/>
    <property type="match status" value="1"/>
</dbReference>
<protein>
    <submittedName>
        <fullName evidence="2">Peroxiredoxin</fullName>
    </submittedName>
</protein>
<dbReference type="GO" id="GO:0016491">
    <property type="term" value="F:oxidoreductase activity"/>
    <property type="evidence" value="ECO:0007669"/>
    <property type="project" value="InterPro"/>
</dbReference>
<dbReference type="PROSITE" id="PS51352">
    <property type="entry name" value="THIOREDOXIN_2"/>
    <property type="match status" value="1"/>
</dbReference>
<reference evidence="2 3" key="1">
    <citation type="submission" date="2017-06" db="EMBL/GenBank/DDBJ databases">
        <authorList>
            <person name="Kim H.J."/>
            <person name="Triplett B.A."/>
        </authorList>
    </citation>
    <scope>NUCLEOTIDE SEQUENCE [LARGE SCALE GENOMIC DNA]</scope>
    <source>
        <strain evidence="2 3">DSM 19307</strain>
    </source>
</reference>
<accession>A0A239LG17</accession>
<dbReference type="InterPro" id="IPR013766">
    <property type="entry name" value="Thioredoxin_domain"/>
</dbReference>
<evidence type="ECO:0000313" key="2">
    <source>
        <dbReference type="EMBL" id="SNT29295.1"/>
    </source>
</evidence>
<dbReference type="Pfam" id="PF00578">
    <property type="entry name" value="AhpC-TSA"/>
    <property type="match status" value="1"/>
</dbReference>
<gene>
    <name evidence="2" type="ORF">SAMN05421640_3238</name>
</gene>
<name>A0A239LG17_EKHLU</name>
<dbReference type="Proteomes" id="UP000198393">
    <property type="component" value="Unassembled WGS sequence"/>
</dbReference>
<dbReference type="InterPro" id="IPR000866">
    <property type="entry name" value="AhpC/TSA"/>
</dbReference>
<keyword evidence="3" id="KW-1185">Reference proteome</keyword>
<evidence type="ECO:0000259" key="1">
    <source>
        <dbReference type="PROSITE" id="PS51352"/>
    </source>
</evidence>
<proteinExistence type="predicted"/>
<organism evidence="2 3">
    <name type="scientific">Ekhidna lutea</name>
    <dbReference type="NCBI Taxonomy" id="447679"/>
    <lineage>
        <taxon>Bacteria</taxon>
        <taxon>Pseudomonadati</taxon>
        <taxon>Bacteroidota</taxon>
        <taxon>Cytophagia</taxon>
        <taxon>Cytophagales</taxon>
        <taxon>Reichenbachiellaceae</taxon>
        <taxon>Ekhidna</taxon>
    </lineage>
</organism>
<sequence>MNRNILKESEPVPRIQATDIFDNEVDLESLKGKKLLIAFFRHVGCPFCNIRAHTLQMAYPHLKKMGMEMIFFFESTKEVLIANHFYENMSPVPIISDPKRVWYTKFGVESSRSKSIKSHIVFLIQTTLVAKFKKLPVHWMAGEESFNTIPAEFLVDEKGVLRKANYWNNLKDRISMDVIMSFVK</sequence>
<feature type="domain" description="Thioredoxin" evidence="1">
    <location>
        <begin position="6"/>
        <end position="184"/>
    </location>
</feature>
<evidence type="ECO:0000313" key="3">
    <source>
        <dbReference type="Proteomes" id="UP000198393"/>
    </source>
</evidence>
<dbReference type="AlphaFoldDB" id="A0A239LG17"/>
<dbReference type="EMBL" id="FZPD01000005">
    <property type="protein sequence ID" value="SNT29295.1"/>
    <property type="molecule type" value="Genomic_DNA"/>
</dbReference>
<dbReference type="SUPFAM" id="SSF52833">
    <property type="entry name" value="Thioredoxin-like"/>
    <property type="match status" value="1"/>
</dbReference>